<comment type="caution">
    <text evidence="1">The sequence shown here is derived from an EMBL/GenBank/DDBJ whole genome shotgun (WGS) entry which is preliminary data.</text>
</comment>
<keyword evidence="2" id="KW-1185">Reference proteome</keyword>
<organism evidence="1 2">
    <name type="scientific">Stutzerimonas chloritidismutans</name>
    <name type="common">Pseudomonas chloritidismutans</name>
    <dbReference type="NCBI Taxonomy" id="203192"/>
    <lineage>
        <taxon>Bacteria</taxon>
        <taxon>Pseudomonadati</taxon>
        <taxon>Pseudomonadota</taxon>
        <taxon>Gammaproteobacteria</taxon>
        <taxon>Pseudomonadales</taxon>
        <taxon>Pseudomonadaceae</taxon>
        <taxon>Stutzerimonas</taxon>
    </lineage>
</organism>
<gene>
    <name evidence="1" type="primary">mshL</name>
    <name evidence="1" type="ORF">KJJ99_20565</name>
</gene>
<protein>
    <submittedName>
        <fullName evidence="1">Pilus (MSHA type) biogenesis protein MshL</fullName>
    </submittedName>
</protein>
<dbReference type="Proteomes" id="UP000782475">
    <property type="component" value="Unassembled WGS sequence"/>
</dbReference>
<evidence type="ECO:0000313" key="1">
    <source>
        <dbReference type="EMBL" id="MBX7274184.1"/>
    </source>
</evidence>
<name>A0ACC5VP96_STUCH</name>
<reference evidence="1 2" key="1">
    <citation type="journal article" date="2021" name="Appl. Microbiol. Biotechnol.">
        <title>Biotechnological applications of marine bacteria in bioremediation of environments polluted with hydrocarbons and plastics.</title>
        <authorList>
            <person name="Muriel-Millan L.F."/>
            <person name="Millan-Lopez S."/>
            <person name="Pardo-Lopez L."/>
        </authorList>
    </citation>
    <scope>NUCLEOTIDE SEQUENCE [LARGE SCALE GENOMIC DNA]</scope>
    <source>
        <strain evidence="1 2">GOM4</strain>
    </source>
</reference>
<sequence length="571" mass="62462">MMPTLFPHLGLLSLFCLLAACQTFEDGDKRLYEQSNRLFEESLQQTQAKALPPPSVQAALIPPLSVDGSSAVSGPRFDVVANDMPAREFFLSLMDNAGQNLLVHPEVTGNITFSLRNVTLEEVLAAVRDSYGYDFRRTSYGYQVLPNRIFVKTYDLNYLDLEREGVAETRVSSGQVISSEDDITNNSRSRSSRTSSTQDASRVTTRSRTELWKSVLDAVSMIVGVDKPKLEVDDLKIQKVSSKVTPAAVDTEIKYREATCRSGYEGASVCYSSMSGVLTVRATSEDHAVVSEFLSLIQRNLQRQVILEAKILEVNLSDGYQAGINWSQLGSFGNADITLGLQGDALAGAQGIGGVFSAIVRNGDFSGVLQLLETQGDVRVLSSPRVSTLNNQKAVIKVGTDEFFVTDVSTTTTTLAGGTTAPDLDITLTPFFSGISLDVTPQIDEHDNVTLHVRPTVSRVQDQNKSIQLGGSDNVFNLPLALSTTRQSDSIVRARSGQVVVIGGLMENRNTNSDANVPWASKLPVLGALFQQQRKSLQQTELVILLRPQVIDERVWLDDLRKSADSFRQVR</sequence>
<evidence type="ECO:0000313" key="2">
    <source>
        <dbReference type="Proteomes" id="UP000782475"/>
    </source>
</evidence>
<proteinExistence type="predicted"/>
<accession>A0ACC5VP96</accession>
<dbReference type="EMBL" id="JAHHFP010000024">
    <property type="protein sequence ID" value="MBX7274184.1"/>
    <property type="molecule type" value="Genomic_DNA"/>
</dbReference>